<accession>A0AA86N388</accession>
<dbReference type="EMBL" id="OX365700">
    <property type="protein sequence ID" value="CAI4033792.1"/>
    <property type="molecule type" value="Genomic_DNA"/>
</dbReference>
<sequence length="95" mass="10063">MGPSIDLNDVTAVLLTDGVWHAVEGATAVVGSYEFRHNGRAVLGGGGTTGVSQMGLAWKLPRKRKTQGSAEEWLAVPLSSILAVRYGTDKTREVP</sequence>
<dbReference type="Proteomes" id="UP001179121">
    <property type="component" value="Chromosome"/>
</dbReference>
<reference evidence="1" key="1">
    <citation type="submission" date="2022-10" db="EMBL/GenBank/DDBJ databases">
        <authorList>
            <person name="Koch H."/>
        </authorList>
    </citation>
    <scope>NUCLEOTIDE SEQUENCE</scope>
    <source>
        <strain evidence="1">DNF</strain>
    </source>
</reference>
<gene>
    <name evidence="1" type="ORF">DNFV4_04234</name>
</gene>
<keyword evidence="2" id="KW-1185">Reference proteome</keyword>
<name>A0AA86N388_9BACT</name>
<dbReference type="RefSeq" id="WP_289271226.1">
    <property type="nucleotide sequence ID" value="NZ_OX365700.1"/>
</dbReference>
<dbReference type="AlphaFoldDB" id="A0AA86N388"/>
<organism evidence="1 2">
    <name type="scientific">Nitrospira tepida</name>
    <dbReference type="NCBI Taxonomy" id="2973512"/>
    <lineage>
        <taxon>Bacteria</taxon>
        <taxon>Pseudomonadati</taxon>
        <taxon>Nitrospirota</taxon>
        <taxon>Nitrospiria</taxon>
        <taxon>Nitrospirales</taxon>
        <taxon>Nitrospiraceae</taxon>
        <taxon>Nitrospira</taxon>
    </lineage>
</organism>
<proteinExistence type="predicted"/>
<evidence type="ECO:0000313" key="1">
    <source>
        <dbReference type="EMBL" id="CAI4033792.1"/>
    </source>
</evidence>
<evidence type="ECO:0000313" key="2">
    <source>
        <dbReference type="Proteomes" id="UP001179121"/>
    </source>
</evidence>
<dbReference type="KEGG" id="nti:DNFV4_04234"/>
<protein>
    <submittedName>
        <fullName evidence="1">Uncharacterized protein</fullName>
    </submittedName>
</protein>